<gene>
    <name evidence="2" type="ORF">UFOVP402_32</name>
</gene>
<evidence type="ECO:0000313" key="2">
    <source>
        <dbReference type="EMBL" id="CAB4140447.1"/>
    </source>
</evidence>
<evidence type="ECO:0000256" key="1">
    <source>
        <dbReference type="SAM" id="Phobius"/>
    </source>
</evidence>
<reference evidence="2" key="1">
    <citation type="submission" date="2020-04" db="EMBL/GenBank/DDBJ databases">
        <authorList>
            <person name="Chiriac C."/>
            <person name="Salcher M."/>
            <person name="Ghai R."/>
            <person name="Kavagutti S V."/>
        </authorList>
    </citation>
    <scope>NUCLEOTIDE SEQUENCE</scope>
</reference>
<keyword evidence="1" id="KW-1133">Transmembrane helix</keyword>
<accession>A0A6J5M4V1</accession>
<feature type="transmembrane region" description="Helical" evidence="1">
    <location>
        <begin position="68"/>
        <end position="87"/>
    </location>
</feature>
<protein>
    <submittedName>
        <fullName evidence="2">Uncharacterized protein</fullName>
    </submittedName>
</protein>
<organism evidence="2">
    <name type="scientific">uncultured Caudovirales phage</name>
    <dbReference type="NCBI Taxonomy" id="2100421"/>
    <lineage>
        <taxon>Viruses</taxon>
        <taxon>Duplodnaviria</taxon>
        <taxon>Heunggongvirae</taxon>
        <taxon>Uroviricota</taxon>
        <taxon>Caudoviricetes</taxon>
        <taxon>Peduoviridae</taxon>
        <taxon>Maltschvirus</taxon>
        <taxon>Maltschvirus maltsch</taxon>
    </lineage>
</organism>
<feature type="transmembrane region" description="Helical" evidence="1">
    <location>
        <begin position="36"/>
        <end position="56"/>
    </location>
</feature>
<sequence>MHQIAYFLPAIAAAILAVLEAYRIKQNMGGENTNKVWTNFYAAVGYPVCLIFSVQYNFGFGPADAGIYLGYYVGVRGVVYAPVLNLLRGLNFDYFSKSTNSRLDRLFGSFWLILACGAVVAGLFGWLLYLEGIV</sequence>
<keyword evidence="1" id="KW-0812">Transmembrane</keyword>
<name>A0A6J5M4V1_9CAUD</name>
<proteinExistence type="predicted"/>
<feature type="transmembrane region" description="Helical" evidence="1">
    <location>
        <begin position="108"/>
        <end position="129"/>
    </location>
</feature>
<keyword evidence="1" id="KW-0472">Membrane</keyword>
<dbReference type="EMBL" id="LR796374">
    <property type="protein sequence ID" value="CAB4140447.1"/>
    <property type="molecule type" value="Genomic_DNA"/>
</dbReference>
<feature type="transmembrane region" description="Helical" evidence="1">
    <location>
        <begin position="6"/>
        <end position="24"/>
    </location>
</feature>